<feature type="compositionally biased region" description="Basic and acidic residues" evidence="1">
    <location>
        <begin position="278"/>
        <end position="288"/>
    </location>
</feature>
<feature type="signal peptide" evidence="3">
    <location>
        <begin position="1"/>
        <end position="19"/>
    </location>
</feature>
<evidence type="ECO:0000256" key="1">
    <source>
        <dbReference type="SAM" id="MobiDB-lite"/>
    </source>
</evidence>
<keyword evidence="2" id="KW-0472">Membrane</keyword>
<sequence length="340" mass="37408">MLRLLGLVLSSSLWSSTSAADLPYCAFKQEPPGCKLQFLCKNSIDSNCVKECNYTGFGANYADCIFLDMAMTHQGVVKAFYAYRDGADHLMTRRQRLYVKTDMLLNCKTNPFYLRYPIPEMMVIPDECTPEHDLEKILCTRYVPPLETQNFLNLLELVGGAALTGLIVGIVVAFIVKRTRAYYWRLEHSPAKPGKSVLYSEQPASAAASTTSNAERSAADTSTFTPANTPDPAKTVDDVSVDTVEAAEPKTKSDREGPAPPEAANATGQPANKKAAKRRSDPKVGSKNEKRKKKSCPTENTPPKPRARLGNRADVLAAQERVLDEVPSDHSKEESKSRAE</sequence>
<dbReference type="Proteomes" id="UP001177023">
    <property type="component" value="Unassembled WGS sequence"/>
</dbReference>
<gene>
    <name evidence="4" type="ORF">MSPICULIGERA_LOCUS24659</name>
</gene>
<keyword evidence="2" id="KW-0812">Transmembrane</keyword>
<dbReference type="AlphaFoldDB" id="A0AA36DGB8"/>
<organism evidence="4 5">
    <name type="scientific">Mesorhabditis spiculigera</name>
    <dbReference type="NCBI Taxonomy" id="96644"/>
    <lineage>
        <taxon>Eukaryota</taxon>
        <taxon>Metazoa</taxon>
        <taxon>Ecdysozoa</taxon>
        <taxon>Nematoda</taxon>
        <taxon>Chromadorea</taxon>
        <taxon>Rhabditida</taxon>
        <taxon>Rhabditina</taxon>
        <taxon>Rhabditomorpha</taxon>
        <taxon>Rhabditoidea</taxon>
        <taxon>Rhabditidae</taxon>
        <taxon>Mesorhabditinae</taxon>
        <taxon>Mesorhabditis</taxon>
    </lineage>
</organism>
<dbReference type="EMBL" id="CATQJA010002709">
    <property type="protein sequence ID" value="CAJ0586667.1"/>
    <property type="molecule type" value="Genomic_DNA"/>
</dbReference>
<feature type="compositionally biased region" description="Basic and acidic residues" evidence="1">
    <location>
        <begin position="247"/>
        <end position="257"/>
    </location>
</feature>
<protein>
    <submittedName>
        <fullName evidence="4">Uncharacterized protein</fullName>
    </submittedName>
</protein>
<keyword evidence="5" id="KW-1185">Reference proteome</keyword>
<evidence type="ECO:0000313" key="4">
    <source>
        <dbReference type="EMBL" id="CAJ0586667.1"/>
    </source>
</evidence>
<feature type="compositionally biased region" description="Basic and acidic residues" evidence="1">
    <location>
        <begin position="321"/>
        <end position="340"/>
    </location>
</feature>
<keyword evidence="2" id="KW-1133">Transmembrane helix</keyword>
<proteinExistence type="predicted"/>
<feature type="compositionally biased region" description="Low complexity" evidence="1">
    <location>
        <begin position="207"/>
        <end position="216"/>
    </location>
</feature>
<comment type="caution">
    <text evidence="4">The sequence shown here is derived from an EMBL/GenBank/DDBJ whole genome shotgun (WGS) entry which is preliminary data.</text>
</comment>
<feature type="chain" id="PRO_5041294194" evidence="3">
    <location>
        <begin position="20"/>
        <end position="340"/>
    </location>
</feature>
<evidence type="ECO:0000256" key="3">
    <source>
        <dbReference type="SAM" id="SignalP"/>
    </source>
</evidence>
<accession>A0AA36DGB8</accession>
<keyword evidence="3" id="KW-0732">Signal</keyword>
<name>A0AA36DGB8_9BILA</name>
<feature type="region of interest" description="Disordered" evidence="1">
    <location>
        <begin position="207"/>
        <end position="340"/>
    </location>
</feature>
<feature type="transmembrane region" description="Helical" evidence="2">
    <location>
        <begin position="151"/>
        <end position="176"/>
    </location>
</feature>
<evidence type="ECO:0000313" key="5">
    <source>
        <dbReference type="Proteomes" id="UP001177023"/>
    </source>
</evidence>
<evidence type="ECO:0000256" key="2">
    <source>
        <dbReference type="SAM" id="Phobius"/>
    </source>
</evidence>
<reference evidence="4" key="1">
    <citation type="submission" date="2023-06" db="EMBL/GenBank/DDBJ databases">
        <authorList>
            <person name="Delattre M."/>
        </authorList>
    </citation>
    <scope>NUCLEOTIDE SEQUENCE</scope>
    <source>
        <strain evidence="4">AF72</strain>
    </source>
</reference>
<feature type="non-terminal residue" evidence="4">
    <location>
        <position position="1"/>
    </location>
</feature>